<dbReference type="HOGENOM" id="CLU_066192_4_0_9"/>
<dbReference type="GO" id="GO:0003677">
    <property type="term" value="F:DNA binding"/>
    <property type="evidence" value="ECO:0007669"/>
    <property type="project" value="UniProtKB-KW"/>
</dbReference>
<dbReference type="AlphaFoldDB" id="Q8DW57"/>
<evidence type="ECO:0000313" key="3">
    <source>
        <dbReference type="EMBL" id="AAN57990.1"/>
    </source>
</evidence>
<dbReference type="SMART" id="SM00530">
    <property type="entry name" value="HTH_XRE"/>
    <property type="match status" value="1"/>
</dbReference>
<keyword evidence="1" id="KW-0238">DNA-binding</keyword>
<sequence>MFPERLKSLRLEAGLTQKQIAEKLEIKQQSYAQWESGRTKPRSATLNKFADFFGVTTDYLLGKTNIKKEIPEGEELEKELDRAIDNSVGFEGKPVSDYDREVIKEVLRNYFKNQKNN</sequence>
<dbReference type="RefSeq" id="WP_002268365.1">
    <property type="nucleotide sequence ID" value="NC_004350.2"/>
</dbReference>
<accession>Q8DW57</accession>
<evidence type="ECO:0000313" key="4">
    <source>
        <dbReference type="Proteomes" id="UP000002512"/>
    </source>
</evidence>
<organism evidence="3 4">
    <name type="scientific">Streptococcus mutans serotype c (strain ATCC 700610 / UA159)</name>
    <dbReference type="NCBI Taxonomy" id="210007"/>
    <lineage>
        <taxon>Bacteria</taxon>
        <taxon>Bacillati</taxon>
        <taxon>Bacillota</taxon>
        <taxon>Bacilli</taxon>
        <taxon>Lactobacillales</taxon>
        <taxon>Streptococcaceae</taxon>
        <taxon>Streptococcus</taxon>
    </lineage>
</organism>
<dbReference type="eggNOG" id="COG1396">
    <property type="taxonomic scope" value="Bacteria"/>
</dbReference>
<dbReference type="Gene3D" id="1.10.260.40">
    <property type="entry name" value="lambda repressor-like DNA-binding domains"/>
    <property type="match status" value="1"/>
</dbReference>
<evidence type="ECO:0000256" key="1">
    <source>
        <dbReference type="ARBA" id="ARBA00023125"/>
    </source>
</evidence>
<dbReference type="CDD" id="cd00093">
    <property type="entry name" value="HTH_XRE"/>
    <property type="match status" value="1"/>
</dbReference>
<proteinExistence type="predicted"/>
<dbReference type="InterPro" id="IPR001387">
    <property type="entry name" value="Cro/C1-type_HTH"/>
</dbReference>
<evidence type="ECO:0000259" key="2">
    <source>
        <dbReference type="PROSITE" id="PS50943"/>
    </source>
</evidence>
<dbReference type="EMBL" id="AE014133">
    <property type="protein sequence ID" value="AAN57990.1"/>
    <property type="molecule type" value="Genomic_DNA"/>
</dbReference>
<dbReference type="STRING" id="210007.SMU_218"/>
<dbReference type="PhylomeDB" id="Q8DW57"/>
<keyword evidence="4" id="KW-1185">Reference proteome</keyword>
<dbReference type="SUPFAM" id="SSF47413">
    <property type="entry name" value="lambda repressor-like DNA-binding domains"/>
    <property type="match status" value="1"/>
</dbReference>
<dbReference type="Proteomes" id="UP000002512">
    <property type="component" value="Chromosome"/>
</dbReference>
<dbReference type="PANTHER" id="PTHR46558:SF11">
    <property type="entry name" value="HTH-TYPE TRANSCRIPTIONAL REGULATOR XRE"/>
    <property type="match status" value="1"/>
</dbReference>
<feature type="domain" description="HTH cro/C1-type" evidence="2">
    <location>
        <begin position="6"/>
        <end position="60"/>
    </location>
</feature>
<dbReference type="PROSITE" id="PS50943">
    <property type="entry name" value="HTH_CROC1"/>
    <property type="match status" value="1"/>
</dbReference>
<name>Q8DW57_STRMU</name>
<dbReference type="PANTHER" id="PTHR46558">
    <property type="entry name" value="TRACRIPTIONAL REGULATORY PROTEIN-RELATED-RELATED"/>
    <property type="match status" value="1"/>
</dbReference>
<dbReference type="KEGG" id="smu:SMU_218"/>
<protein>
    <submittedName>
        <fullName evidence="3">Transcriptional regulator</fullName>
    </submittedName>
</protein>
<dbReference type="OrthoDB" id="9805856at2"/>
<gene>
    <name evidence="3" type="ordered locus">SMU_218</name>
</gene>
<dbReference type="PATRIC" id="fig|210007.7.peg.188"/>
<dbReference type="Pfam" id="PF01381">
    <property type="entry name" value="HTH_3"/>
    <property type="match status" value="1"/>
</dbReference>
<reference evidence="3 4" key="1">
    <citation type="journal article" date="2002" name="Proc. Natl. Acad. Sci. U.S.A.">
        <title>Genome sequence of Streptococcus mutans UA159, a cariogenic dental pathogen.</title>
        <authorList>
            <person name="Ajdic D."/>
            <person name="McShan W.M."/>
            <person name="McLaughlin R.E."/>
            <person name="Savic G."/>
            <person name="Chang J."/>
            <person name="Carson M.B."/>
            <person name="Primeaux C."/>
            <person name="Tian R."/>
            <person name="Kenton S."/>
            <person name="Jia H."/>
            <person name="Lin S."/>
            <person name="Qian Y."/>
            <person name="Li S."/>
            <person name="Zhu H."/>
            <person name="Najar F."/>
            <person name="Lai H."/>
            <person name="White J."/>
            <person name="Roe B.A."/>
            <person name="Ferretti J.J."/>
        </authorList>
    </citation>
    <scope>NUCLEOTIDE SEQUENCE [LARGE SCALE GENOMIC DNA]</scope>
    <source>
        <strain evidence="4">ATCC 700610 / UA159</strain>
    </source>
</reference>
<dbReference type="InterPro" id="IPR010982">
    <property type="entry name" value="Lambda_DNA-bd_dom_sf"/>
</dbReference>